<gene>
    <name evidence="4" type="ORF">GCM10023307_04680</name>
</gene>
<dbReference type="EMBL" id="BAABJE010000001">
    <property type="protein sequence ID" value="GAA4783114.1"/>
    <property type="molecule type" value="Genomic_DNA"/>
</dbReference>
<feature type="transmembrane region" description="Helical" evidence="2">
    <location>
        <begin position="83"/>
        <end position="102"/>
    </location>
</feature>
<keyword evidence="2" id="KW-1133">Transmembrane helix</keyword>
<feature type="domain" description="Signal transduction histidine kinase internal region" evidence="3">
    <location>
        <begin position="186"/>
        <end position="263"/>
    </location>
</feature>
<evidence type="ECO:0000313" key="4">
    <source>
        <dbReference type="EMBL" id="GAA4783114.1"/>
    </source>
</evidence>
<organism evidence="4 5">
    <name type="scientific">Lysobacter hankyongensis</name>
    <dbReference type="NCBI Taxonomy" id="1176535"/>
    <lineage>
        <taxon>Bacteria</taxon>
        <taxon>Pseudomonadati</taxon>
        <taxon>Pseudomonadota</taxon>
        <taxon>Gammaproteobacteria</taxon>
        <taxon>Lysobacterales</taxon>
        <taxon>Lysobacteraceae</taxon>
        <taxon>Lysobacter</taxon>
    </lineage>
</organism>
<dbReference type="PANTHER" id="PTHR34220">
    <property type="entry name" value="SENSOR HISTIDINE KINASE YPDA"/>
    <property type="match status" value="1"/>
</dbReference>
<keyword evidence="5" id="KW-1185">Reference proteome</keyword>
<protein>
    <submittedName>
        <fullName evidence="4">Sensor histidine kinase</fullName>
    </submittedName>
</protein>
<dbReference type="GO" id="GO:0016301">
    <property type="term" value="F:kinase activity"/>
    <property type="evidence" value="ECO:0007669"/>
    <property type="project" value="UniProtKB-KW"/>
</dbReference>
<proteinExistence type="predicted"/>
<keyword evidence="4" id="KW-0808">Transferase</keyword>
<dbReference type="PANTHER" id="PTHR34220:SF7">
    <property type="entry name" value="SENSOR HISTIDINE KINASE YPDA"/>
    <property type="match status" value="1"/>
</dbReference>
<dbReference type="InterPro" id="IPR010559">
    <property type="entry name" value="Sig_transdc_His_kin_internal"/>
</dbReference>
<reference evidence="5" key="1">
    <citation type="journal article" date="2019" name="Int. J. Syst. Evol. Microbiol.">
        <title>The Global Catalogue of Microorganisms (GCM) 10K type strain sequencing project: providing services to taxonomists for standard genome sequencing and annotation.</title>
        <authorList>
            <consortium name="The Broad Institute Genomics Platform"/>
            <consortium name="The Broad Institute Genome Sequencing Center for Infectious Disease"/>
            <person name="Wu L."/>
            <person name="Ma J."/>
        </authorList>
    </citation>
    <scope>NUCLEOTIDE SEQUENCE [LARGE SCALE GENOMIC DNA]</scope>
    <source>
        <strain evidence="5">JCM 18204</strain>
    </source>
</reference>
<accession>A0ABP9AM29</accession>
<keyword evidence="2" id="KW-0812">Transmembrane</keyword>
<dbReference type="InterPro" id="IPR036890">
    <property type="entry name" value="HATPase_C_sf"/>
</dbReference>
<feature type="region of interest" description="Disordered" evidence="1">
    <location>
        <begin position="1"/>
        <end position="32"/>
    </location>
</feature>
<dbReference type="Gene3D" id="3.30.565.10">
    <property type="entry name" value="Histidine kinase-like ATPase, C-terminal domain"/>
    <property type="match status" value="1"/>
</dbReference>
<dbReference type="InterPro" id="IPR050640">
    <property type="entry name" value="Bact_2-comp_sensor_kinase"/>
</dbReference>
<dbReference type="SUPFAM" id="SSF55874">
    <property type="entry name" value="ATPase domain of HSP90 chaperone/DNA topoisomerase II/histidine kinase"/>
    <property type="match status" value="1"/>
</dbReference>
<feature type="transmembrane region" description="Helical" evidence="2">
    <location>
        <begin position="114"/>
        <end position="131"/>
    </location>
</feature>
<keyword evidence="4" id="KW-0418">Kinase</keyword>
<comment type="caution">
    <text evidence="4">The sequence shown here is derived from an EMBL/GenBank/DDBJ whole genome shotgun (WGS) entry which is preliminary data.</text>
</comment>
<keyword evidence="2" id="KW-0472">Membrane</keyword>
<sequence>MGGRHGRMSGPPLPDDAPGGHHGAMTTPAPASRAPVAARSGAPLDSLWQGRAVIWVVLAAEGLAAVLTLAGEAPSGRWIRFGLLSLMVQWVALLTLGGLYLLRERLRDTRPQRIAWLALGLLLMSSWSVLGVSDLLLGELWRIPASARWDVFLRVTGIVLVVGWLALAAFQNHWRLRQLAVRAKQAELAALQARVRPHFLFNTLNTGAALVHHRPDEAEELLLDLADLFRAALGGAREIPLREEFALIERYLEIESLRFRERLRVRWRLPEPMPEILVPTLSLQPLVENAIKHGIERIPSGGDIDIHVQGDDAGGVIIAISNPMPAEPAGHSTGHNVGLPASLAQIEAYTEGRGSVEATAGDGRFLVTVKLPAKA</sequence>
<evidence type="ECO:0000256" key="1">
    <source>
        <dbReference type="SAM" id="MobiDB-lite"/>
    </source>
</evidence>
<evidence type="ECO:0000313" key="5">
    <source>
        <dbReference type="Proteomes" id="UP001499959"/>
    </source>
</evidence>
<feature type="transmembrane region" description="Helical" evidence="2">
    <location>
        <begin position="52"/>
        <end position="71"/>
    </location>
</feature>
<feature type="transmembrane region" description="Helical" evidence="2">
    <location>
        <begin position="151"/>
        <end position="170"/>
    </location>
</feature>
<name>A0ABP9AM29_9GAMM</name>
<dbReference type="Proteomes" id="UP001499959">
    <property type="component" value="Unassembled WGS sequence"/>
</dbReference>
<dbReference type="Pfam" id="PF06580">
    <property type="entry name" value="His_kinase"/>
    <property type="match status" value="1"/>
</dbReference>
<evidence type="ECO:0000259" key="3">
    <source>
        <dbReference type="Pfam" id="PF06580"/>
    </source>
</evidence>
<evidence type="ECO:0000256" key="2">
    <source>
        <dbReference type="SAM" id="Phobius"/>
    </source>
</evidence>